<keyword evidence="1" id="KW-0812">Transmembrane</keyword>
<reference evidence="4" key="1">
    <citation type="submission" date="2002-03" db="EMBL/GenBank/DDBJ databases">
        <title>Oryza sativa nipponbare(GA3) genomic DNA, chromosome 2, PAC clone:P0463G12.</title>
        <authorList>
            <person name="Sasaki T."/>
            <person name="Matsumoto T."/>
            <person name="Yamamoto K."/>
        </authorList>
    </citation>
    <scope>NUCLEOTIDE SEQUENCE</scope>
</reference>
<accession>Q6K527</accession>
<evidence type="ECO:0000256" key="1">
    <source>
        <dbReference type="SAM" id="Phobius"/>
    </source>
</evidence>
<evidence type="ECO:0000313" key="3">
    <source>
        <dbReference type="EMBL" id="BAD19777.1"/>
    </source>
</evidence>
<dbReference type="AlphaFoldDB" id="Q6K527"/>
<evidence type="ECO:0000313" key="5">
    <source>
        <dbReference type="Proteomes" id="UP000000763"/>
    </source>
</evidence>
<feature type="chain" id="PRO_5010142190" evidence="2">
    <location>
        <begin position="25"/>
        <end position="81"/>
    </location>
</feature>
<reference evidence="5" key="3">
    <citation type="journal article" date="2005" name="Nature">
        <title>The map-based sequence of the rice genome.</title>
        <authorList>
            <consortium name="International rice genome sequencing project (IRGSP)"/>
            <person name="Matsumoto T."/>
            <person name="Wu J."/>
            <person name="Kanamori H."/>
            <person name="Katayose Y."/>
            <person name="Fujisawa M."/>
            <person name="Namiki N."/>
            <person name="Mizuno H."/>
            <person name="Yamamoto K."/>
            <person name="Antonio B.A."/>
            <person name="Baba T."/>
            <person name="Sakata K."/>
            <person name="Nagamura Y."/>
            <person name="Aoki H."/>
            <person name="Arikawa K."/>
            <person name="Arita K."/>
            <person name="Bito T."/>
            <person name="Chiden Y."/>
            <person name="Fujitsuka N."/>
            <person name="Fukunaka R."/>
            <person name="Hamada M."/>
            <person name="Harada C."/>
            <person name="Hayashi A."/>
            <person name="Hijishita S."/>
            <person name="Honda M."/>
            <person name="Hosokawa S."/>
            <person name="Ichikawa Y."/>
            <person name="Idonuma A."/>
            <person name="Iijima M."/>
            <person name="Ikeda M."/>
            <person name="Ikeno M."/>
            <person name="Ito K."/>
            <person name="Ito S."/>
            <person name="Ito T."/>
            <person name="Ito Y."/>
            <person name="Ito Y."/>
            <person name="Iwabuchi A."/>
            <person name="Kamiya K."/>
            <person name="Karasawa W."/>
            <person name="Kurita K."/>
            <person name="Katagiri S."/>
            <person name="Kikuta A."/>
            <person name="Kobayashi H."/>
            <person name="Kobayashi N."/>
            <person name="Machita K."/>
            <person name="Maehara T."/>
            <person name="Masukawa M."/>
            <person name="Mizubayashi T."/>
            <person name="Mukai Y."/>
            <person name="Nagasaki H."/>
            <person name="Nagata Y."/>
            <person name="Naito S."/>
            <person name="Nakashima M."/>
            <person name="Nakama Y."/>
            <person name="Nakamichi Y."/>
            <person name="Nakamura M."/>
            <person name="Meguro A."/>
            <person name="Negishi M."/>
            <person name="Ohta I."/>
            <person name="Ohta T."/>
            <person name="Okamoto M."/>
            <person name="Ono N."/>
            <person name="Saji S."/>
            <person name="Sakaguchi M."/>
            <person name="Sakai K."/>
            <person name="Shibata M."/>
            <person name="Shimokawa T."/>
            <person name="Song J."/>
            <person name="Takazaki Y."/>
            <person name="Terasawa K."/>
            <person name="Tsugane M."/>
            <person name="Tsuji K."/>
            <person name="Ueda S."/>
            <person name="Waki K."/>
            <person name="Yamagata H."/>
            <person name="Yamamoto M."/>
            <person name="Yamamoto S."/>
            <person name="Yamane H."/>
            <person name="Yoshiki S."/>
            <person name="Yoshihara R."/>
            <person name="Yukawa K."/>
            <person name="Zhong H."/>
            <person name="Yano M."/>
            <person name="Yuan Q."/>
            <person name="Ouyang S."/>
            <person name="Liu J."/>
            <person name="Jones K.M."/>
            <person name="Gansberger K."/>
            <person name="Moffat K."/>
            <person name="Hill J."/>
            <person name="Bera J."/>
            <person name="Fadrosh D."/>
            <person name="Jin S."/>
            <person name="Johri S."/>
            <person name="Kim M."/>
            <person name="Overton L."/>
            <person name="Reardon M."/>
            <person name="Tsitrin T."/>
            <person name="Vuong H."/>
            <person name="Weaver B."/>
            <person name="Ciecko A."/>
            <person name="Tallon L."/>
            <person name="Jackson J."/>
            <person name="Pai G."/>
            <person name="Aken S.V."/>
            <person name="Utterback T."/>
            <person name="Reidmuller S."/>
            <person name="Feldblyum T."/>
            <person name="Hsiao J."/>
            <person name="Zismann V."/>
            <person name="Iobst S."/>
            <person name="de Vazeille A.R."/>
            <person name="Buell C.R."/>
            <person name="Ying K."/>
            <person name="Li Y."/>
            <person name="Lu T."/>
            <person name="Huang Y."/>
            <person name="Zhao Q."/>
            <person name="Feng Q."/>
            <person name="Zhang L."/>
            <person name="Zhu J."/>
            <person name="Weng Q."/>
            <person name="Mu J."/>
            <person name="Lu Y."/>
            <person name="Fan D."/>
            <person name="Liu Y."/>
            <person name="Guan J."/>
            <person name="Zhang Y."/>
            <person name="Yu S."/>
            <person name="Liu X."/>
            <person name="Zhang Y."/>
            <person name="Hong G."/>
            <person name="Han B."/>
            <person name="Choisne N."/>
            <person name="Demange N."/>
            <person name="Orjeda G."/>
            <person name="Samain S."/>
            <person name="Cattolico L."/>
            <person name="Pelletier E."/>
            <person name="Couloux A."/>
            <person name="Segurens B."/>
            <person name="Wincker P."/>
            <person name="D'Hont A."/>
            <person name="Scarpelli C."/>
            <person name="Weissenbach J."/>
            <person name="Salanoubat M."/>
            <person name="Quetier F."/>
            <person name="Yu Y."/>
            <person name="Kim H.R."/>
            <person name="Rambo T."/>
            <person name="Currie J."/>
            <person name="Collura K."/>
            <person name="Luo M."/>
            <person name="Yang T."/>
            <person name="Ammiraju J.S.S."/>
            <person name="Engler F."/>
            <person name="Soderlund C."/>
            <person name="Wing R.A."/>
            <person name="Palmer L.E."/>
            <person name="de la Bastide M."/>
            <person name="Spiegel L."/>
            <person name="Nascimento L."/>
            <person name="Zutavern T."/>
            <person name="O'Shaughnessy A."/>
            <person name="Dike S."/>
            <person name="Dedhia N."/>
            <person name="Preston R."/>
            <person name="Balija V."/>
            <person name="McCombie W.R."/>
            <person name="Chow T."/>
            <person name="Chen H."/>
            <person name="Chung M."/>
            <person name="Chen C."/>
            <person name="Shaw J."/>
            <person name="Wu H."/>
            <person name="Hsiao K."/>
            <person name="Chao Y."/>
            <person name="Chu M."/>
            <person name="Cheng C."/>
            <person name="Hour A."/>
            <person name="Lee P."/>
            <person name="Lin S."/>
            <person name="Lin Y."/>
            <person name="Liou J."/>
            <person name="Liu S."/>
            <person name="Hsing Y."/>
            <person name="Raghuvanshi S."/>
            <person name="Mohanty A."/>
            <person name="Bharti A.K."/>
            <person name="Gaur A."/>
            <person name="Gupta V."/>
            <person name="Kumar D."/>
            <person name="Ravi V."/>
            <person name="Vij S."/>
            <person name="Kapur A."/>
            <person name="Khurana P."/>
            <person name="Khurana P."/>
            <person name="Khurana J.P."/>
            <person name="Tyagi A.K."/>
            <person name="Gaikwad K."/>
            <person name="Singh A."/>
            <person name="Dalal V."/>
            <person name="Srivastava S."/>
            <person name="Dixit A."/>
            <person name="Pal A.K."/>
            <person name="Ghazi I.A."/>
            <person name="Yadav M."/>
            <person name="Pandit A."/>
            <person name="Bhargava A."/>
            <person name="Sureshbabu K."/>
            <person name="Batra K."/>
            <person name="Sharma T.R."/>
            <person name="Mohapatra T."/>
            <person name="Singh N.K."/>
            <person name="Messing J."/>
            <person name="Nelson A.B."/>
            <person name="Fuks G."/>
            <person name="Kavchok S."/>
            <person name="Keizer G."/>
            <person name="Linton E."/>
            <person name="Llaca V."/>
            <person name="Song R."/>
            <person name="Tanyolac B."/>
            <person name="Young S."/>
            <person name="Ho-Il K."/>
            <person name="Hahn J.H."/>
            <person name="Sangsakoo G."/>
            <person name="Vanavichit A."/>
            <person name="de Mattos Luiz.A.T."/>
            <person name="Zimmer P.D."/>
            <person name="Malone G."/>
            <person name="Dellagostin O."/>
            <person name="de Oliveira A.C."/>
            <person name="Bevan M."/>
            <person name="Bancroft I."/>
            <person name="Minx P."/>
            <person name="Cordum H."/>
            <person name="Wilson R."/>
            <person name="Cheng Z."/>
            <person name="Jin W."/>
            <person name="Jiang J."/>
            <person name="Leong S.A."/>
            <person name="Iwama H."/>
            <person name="Gojobori T."/>
            <person name="Itoh T."/>
            <person name="Niimura Y."/>
            <person name="Fujii Y."/>
            <person name="Habara T."/>
            <person name="Sakai H."/>
            <person name="Sato Y."/>
            <person name="Wilson G."/>
            <person name="Kumar K."/>
            <person name="McCouch S."/>
            <person name="Juretic N."/>
            <person name="Hoen D."/>
            <person name="Wright S."/>
            <person name="Bruskiewich R."/>
            <person name="Bureau T."/>
            <person name="Miyao A."/>
            <person name="Hirochika H."/>
            <person name="Nishikawa T."/>
            <person name="Kadowaki K."/>
            <person name="Sugiura M."/>
            <person name="Burr B."/>
            <person name="Sasaki T."/>
        </authorList>
    </citation>
    <scope>NUCLEOTIDE SEQUENCE [LARGE SCALE GENOMIC DNA]</scope>
    <source>
        <strain evidence="5">cv. Nipponbare</strain>
    </source>
</reference>
<protein>
    <submittedName>
        <fullName evidence="3">Uncharacterized protein</fullName>
    </submittedName>
</protein>
<sequence>MCPGSVRLCAALLLLMHADHHTLCTVLALTMTTTIVGLVHSILLVFILLLFLTKVWLQWQPIVKEVLIIDVLLFTRLWWWP</sequence>
<feature type="signal peptide" evidence="2">
    <location>
        <begin position="1"/>
        <end position="24"/>
    </location>
</feature>
<dbReference type="EMBL" id="AP005510">
    <property type="protein sequence ID" value="BAD19777.1"/>
    <property type="molecule type" value="Genomic_DNA"/>
</dbReference>
<keyword evidence="1" id="KW-0472">Membrane</keyword>
<evidence type="ECO:0000256" key="2">
    <source>
        <dbReference type="SAM" id="SignalP"/>
    </source>
</evidence>
<reference evidence="3" key="2">
    <citation type="submission" date="2002-07" db="EMBL/GenBank/DDBJ databases">
        <title>Oryza sativa nipponbare(GA3) genomic DNA, chromosome 2, BAC clone:OSJNBa0009N02.</title>
        <authorList>
            <person name="Sasaki T."/>
            <person name="Matsumoto T."/>
            <person name="Katayose Y."/>
        </authorList>
    </citation>
    <scope>NUCLEOTIDE SEQUENCE</scope>
</reference>
<dbReference type="EMBL" id="AP004875">
    <property type="protein sequence ID" value="BAD28204.1"/>
    <property type="molecule type" value="Genomic_DNA"/>
</dbReference>
<dbReference type="Proteomes" id="UP000000763">
    <property type="component" value="Chromosome 2"/>
</dbReference>
<feature type="transmembrane region" description="Helical" evidence="1">
    <location>
        <begin position="34"/>
        <end position="53"/>
    </location>
</feature>
<evidence type="ECO:0000313" key="4">
    <source>
        <dbReference type="EMBL" id="BAD28204.1"/>
    </source>
</evidence>
<proteinExistence type="predicted"/>
<organism evidence="3 5">
    <name type="scientific">Oryza sativa subsp. japonica</name>
    <name type="common">Rice</name>
    <dbReference type="NCBI Taxonomy" id="39947"/>
    <lineage>
        <taxon>Eukaryota</taxon>
        <taxon>Viridiplantae</taxon>
        <taxon>Streptophyta</taxon>
        <taxon>Embryophyta</taxon>
        <taxon>Tracheophyta</taxon>
        <taxon>Spermatophyta</taxon>
        <taxon>Magnoliopsida</taxon>
        <taxon>Liliopsida</taxon>
        <taxon>Poales</taxon>
        <taxon>Poaceae</taxon>
        <taxon>BOP clade</taxon>
        <taxon>Oryzoideae</taxon>
        <taxon>Oryzeae</taxon>
        <taxon>Oryzinae</taxon>
        <taxon>Oryza</taxon>
        <taxon>Oryza sativa</taxon>
    </lineage>
</organism>
<keyword evidence="2" id="KW-0732">Signal</keyword>
<name>Q6K527_ORYSJ</name>
<gene>
    <name evidence="3" type="ORF">OSJNBa0009N02.33</name>
    <name evidence="4" type="ORF">P0463G12.16</name>
</gene>
<reference evidence="5" key="4">
    <citation type="journal article" date="2008" name="Nucleic Acids Res.">
        <title>The rice annotation project database (RAP-DB): 2008 update.</title>
        <authorList>
            <consortium name="The rice annotation project (RAP)"/>
        </authorList>
    </citation>
    <scope>GENOME REANNOTATION</scope>
    <source>
        <strain evidence="5">cv. Nipponbare</strain>
    </source>
</reference>
<keyword evidence="1" id="KW-1133">Transmembrane helix</keyword>